<evidence type="ECO:0000256" key="10">
    <source>
        <dbReference type="ARBA" id="ARBA00023316"/>
    </source>
</evidence>
<evidence type="ECO:0000256" key="5">
    <source>
        <dbReference type="ARBA" id="ARBA00022692"/>
    </source>
</evidence>
<sequence length="797" mass="88128">MVLRLDEDNLTRDNEREEDNSSRKKVGKALLMSRVNFLRVALMGGFTVLGWKLWDLQVNTPPEERQLATRTQVRDITIKPPRGVIYDRFGNPLVRNNPTYSVTITRAGLPPRLSDKEIQAMIKAGKKVVDPRQEVYDNLARFLGMTYVIGCIPDQILDSSRRNETLNILEPYLRISAQDIEKKLYLRKAQKLATSFMSLLEKIPLADYDRYLPLRDMPGVYFLSQGERLVLEAEFRTADFEPVVVWSSISREDANILDEKRLDLPGVGILQGYVRQYERPDLLSHLLGYTGVLQDNDELDRYNRKASGNQPAVYPDGTVPRKVYSIDDQVGRQGIEASMEEFLRGEKGGRAVQVDNAGNIVQTLAGSEQKAVPGHSVYLAIDPNIQAAATKAILEEIAAASAKKQASSLTGASVVLDVETGEVLALVSIPTYNNNLFRPNLTTAEDNELATQLTDKRNPLINRSIQGVYSPGSTFKLITSLAGLNENSINLSTTFDCTQYIWIPSNVGDGTSRDKFKCWGKHGSVNIESAITQSCDIFFYNVAQNASKDAVTGKQLAYYTAPDSKDPIAFKGMGITKLQKYMDMFGLGKQTGIELPDEYPGLLQTPETFPKDHQGNQWSLGDTITTAIGQNDTQMTPLQVCLMTATIANGGTLIRPRLVKRVLDNAGNEVVKDERFIMSVLEVSQTHLNTVKRGMRKVVLPGGTAESQMANQMGNLTVAGKTGTAEYGESYGQDASGNLLFPTLAWFTCFAPYEKPRYAVTTLITTAENQIEGSTFAVPAAKKILQALFPKETGVKA</sequence>
<organism evidence="14 16">
    <name type="scientific">Candidatus Chlorohelix allophototropha</name>
    <dbReference type="NCBI Taxonomy" id="3003348"/>
    <lineage>
        <taxon>Bacteria</taxon>
        <taxon>Bacillati</taxon>
        <taxon>Chloroflexota</taxon>
        <taxon>Chloroflexia</taxon>
        <taxon>Candidatus Chloroheliales</taxon>
        <taxon>Candidatus Chloroheliaceae</taxon>
        <taxon>Candidatus Chlorohelix</taxon>
    </lineage>
</organism>
<dbReference type="InterPro" id="IPR012338">
    <property type="entry name" value="Beta-lactam/transpept-like"/>
</dbReference>
<evidence type="ECO:0000313" key="14">
    <source>
        <dbReference type="EMBL" id="NWJ48956.1"/>
    </source>
</evidence>
<evidence type="ECO:0000256" key="7">
    <source>
        <dbReference type="ARBA" id="ARBA00022984"/>
    </source>
</evidence>
<evidence type="ECO:0000256" key="2">
    <source>
        <dbReference type="ARBA" id="ARBA00004236"/>
    </source>
</evidence>
<dbReference type="Pfam" id="PF03717">
    <property type="entry name" value="PBP_dimer"/>
    <property type="match status" value="1"/>
</dbReference>
<evidence type="ECO:0000313" key="17">
    <source>
        <dbReference type="Proteomes" id="UP001431572"/>
    </source>
</evidence>
<feature type="compositionally biased region" description="Basic and acidic residues" evidence="11">
    <location>
        <begin position="1"/>
        <end position="22"/>
    </location>
</feature>
<dbReference type="GO" id="GO:0009252">
    <property type="term" value="P:peptidoglycan biosynthetic process"/>
    <property type="evidence" value="ECO:0007669"/>
    <property type="project" value="UniProtKB-KW"/>
</dbReference>
<dbReference type="GO" id="GO:0008360">
    <property type="term" value="P:regulation of cell shape"/>
    <property type="evidence" value="ECO:0007669"/>
    <property type="project" value="UniProtKB-KW"/>
</dbReference>
<dbReference type="InterPro" id="IPR036138">
    <property type="entry name" value="PBP_dimer_sf"/>
</dbReference>
<proteinExistence type="inferred from homology"/>
<dbReference type="PANTHER" id="PTHR30627:SF2">
    <property type="entry name" value="PEPTIDOGLYCAN D,D-TRANSPEPTIDASE MRDA"/>
    <property type="match status" value="1"/>
</dbReference>
<protein>
    <recommendedName>
        <fullName evidence="18">Penicillin-binding protein 2</fullName>
    </recommendedName>
</protein>
<feature type="region of interest" description="Disordered" evidence="11">
    <location>
        <begin position="1"/>
        <end position="25"/>
    </location>
</feature>
<dbReference type="EMBL" id="JACATZ010000003">
    <property type="protein sequence ID" value="NWJ48956.1"/>
    <property type="molecule type" value="Genomic_DNA"/>
</dbReference>
<keyword evidence="5" id="KW-0812">Transmembrane</keyword>
<keyword evidence="10" id="KW-0961">Cell wall biogenesis/degradation</keyword>
<evidence type="ECO:0000256" key="3">
    <source>
        <dbReference type="ARBA" id="ARBA00007171"/>
    </source>
</evidence>
<evidence type="ECO:0000256" key="8">
    <source>
        <dbReference type="ARBA" id="ARBA00022989"/>
    </source>
</evidence>
<comment type="similarity">
    <text evidence="3">Belongs to the transpeptidase family.</text>
</comment>
<evidence type="ECO:0000256" key="4">
    <source>
        <dbReference type="ARBA" id="ARBA00022475"/>
    </source>
</evidence>
<dbReference type="SUPFAM" id="SSF56519">
    <property type="entry name" value="Penicillin binding protein dimerisation domain"/>
    <property type="match status" value="1"/>
</dbReference>
<reference evidence="15" key="2">
    <citation type="journal article" date="2024" name="Nature">
        <title>Anoxygenic phototroph of the Chloroflexota uses a type I reaction centre.</title>
        <authorList>
            <person name="Tsuji J.M."/>
            <person name="Shaw N.A."/>
            <person name="Nagashima S."/>
            <person name="Venkiteswaran J.J."/>
            <person name="Schiff S.L."/>
            <person name="Watanabe T."/>
            <person name="Fukui M."/>
            <person name="Hanada S."/>
            <person name="Tank M."/>
            <person name="Neufeld J.D."/>
        </authorList>
    </citation>
    <scope>NUCLEOTIDE SEQUENCE</scope>
    <source>
        <strain evidence="15">L227-S17</strain>
    </source>
</reference>
<evidence type="ECO:0008006" key="18">
    <source>
        <dbReference type="Google" id="ProtNLM"/>
    </source>
</evidence>
<dbReference type="AlphaFoldDB" id="A0A8T7MA97"/>
<evidence type="ECO:0000256" key="9">
    <source>
        <dbReference type="ARBA" id="ARBA00023136"/>
    </source>
</evidence>
<feature type="domain" description="Penicillin-binding protein transpeptidase" evidence="12">
    <location>
        <begin position="411"/>
        <end position="786"/>
    </location>
</feature>
<evidence type="ECO:0000259" key="12">
    <source>
        <dbReference type="Pfam" id="PF00905"/>
    </source>
</evidence>
<dbReference type="GO" id="GO:0005886">
    <property type="term" value="C:plasma membrane"/>
    <property type="evidence" value="ECO:0007669"/>
    <property type="project" value="UniProtKB-SubCell"/>
</dbReference>
<feature type="domain" description="Penicillin-binding protein dimerisation" evidence="13">
    <location>
        <begin position="78"/>
        <end position="364"/>
    </location>
</feature>
<keyword evidence="8" id="KW-1133">Transmembrane helix</keyword>
<dbReference type="GO" id="GO:0008658">
    <property type="term" value="F:penicillin binding"/>
    <property type="evidence" value="ECO:0007669"/>
    <property type="project" value="InterPro"/>
</dbReference>
<keyword evidence="17" id="KW-1185">Reference proteome</keyword>
<dbReference type="Proteomes" id="UP001431572">
    <property type="component" value="Chromosome 2"/>
</dbReference>
<evidence type="ECO:0000259" key="13">
    <source>
        <dbReference type="Pfam" id="PF03717"/>
    </source>
</evidence>
<dbReference type="PANTHER" id="PTHR30627">
    <property type="entry name" value="PEPTIDOGLYCAN D,D-TRANSPEPTIDASE"/>
    <property type="match status" value="1"/>
</dbReference>
<keyword evidence="6" id="KW-0133">Cell shape</keyword>
<evidence type="ECO:0000313" key="15">
    <source>
        <dbReference type="EMBL" id="WJW68885.1"/>
    </source>
</evidence>
<gene>
    <name evidence="14" type="ORF">HXX08_24105</name>
    <name evidence="15" type="ORF">OZ401_004507</name>
</gene>
<keyword evidence="9" id="KW-0472">Membrane</keyword>
<comment type="subcellular location">
    <subcellularLocation>
        <location evidence="2">Cell membrane</location>
    </subcellularLocation>
    <subcellularLocation>
        <location evidence="1">Membrane</location>
        <topology evidence="1">Single-pass membrane protein</topology>
    </subcellularLocation>
</comment>
<dbReference type="InterPro" id="IPR005311">
    <property type="entry name" value="PBP_dimer"/>
</dbReference>
<evidence type="ECO:0000313" key="16">
    <source>
        <dbReference type="Proteomes" id="UP000521676"/>
    </source>
</evidence>
<dbReference type="SUPFAM" id="SSF56601">
    <property type="entry name" value="beta-lactamase/transpeptidase-like"/>
    <property type="match status" value="1"/>
</dbReference>
<dbReference type="Gene3D" id="3.90.1310.10">
    <property type="entry name" value="Penicillin-binding protein 2a (Domain 2)"/>
    <property type="match status" value="1"/>
</dbReference>
<evidence type="ECO:0000256" key="6">
    <source>
        <dbReference type="ARBA" id="ARBA00022960"/>
    </source>
</evidence>
<reference evidence="14 16" key="1">
    <citation type="submission" date="2020-06" db="EMBL/GenBank/DDBJ databases">
        <title>Anoxygenic phototrophic Chloroflexota member uses a Type I reaction center.</title>
        <authorList>
            <person name="Tsuji J.M."/>
            <person name="Shaw N.A."/>
            <person name="Nagashima S."/>
            <person name="Venkiteswaran J."/>
            <person name="Schiff S.L."/>
            <person name="Hanada S."/>
            <person name="Tank M."/>
            <person name="Neufeld J.D."/>
        </authorList>
    </citation>
    <scope>NUCLEOTIDE SEQUENCE [LARGE SCALE GENOMIC DNA]</scope>
    <source>
        <strain evidence="14">L227-S17</strain>
    </source>
</reference>
<dbReference type="RefSeq" id="WP_341470790.1">
    <property type="nucleotide sequence ID" value="NZ_CP128400.1"/>
</dbReference>
<dbReference type="GO" id="GO:0071972">
    <property type="term" value="F:peptidoglycan L,D-transpeptidase activity"/>
    <property type="evidence" value="ECO:0007669"/>
    <property type="project" value="TreeGrafter"/>
</dbReference>
<dbReference type="Proteomes" id="UP000521676">
    <property type="component" value="Unassembled WGS sequence"/>
</dbReference>
<evidence type="ECO:0000256" key="11">
    <source>
        <dbReference type="SAM" id="MobiDB-lite"/>
    </source>
</evidence>
<keyword evidence="7" id="KW-0573">Peptidoglycan synthesis</keyword>
<dbReference type="GO" id="GO:0071555">
    <property type="term" value="P:cell wall organization"/>
    <property type="evidence" value="ECO:0007669"/>
    <property type="project" value="UniProtKB-KW"/>
</dbReference>
<keyword evidence="4" id="KW-1003">Cell membrane</keyword>
<dbReference type="InterPro" id="IPR001460">
    <property type="entry name" value="PCN-bd_Tpept"/>
</dbReference>
<dbReference type="Pfam" id="PF00905">
    <property type="entry name" value="Transpeptidase"/>
    <property type="match status" value="1"/>
</dbReference>
<name>A0A8T7MA97_9CHLR</name>
<evidence type="ECO:0000256" key="1">
    <source>
        <dbReference type="ARBA" id="ARBA00004167"/>
    </source>
</evidence>
<dbReference type="InterPro" id="IPR050515">
    <property type="entry name" value="Beta-lactam/transpept"/>
</dbReference>
<dbReference type="EMBL" id="CP128400">
    <property type="protein sequence ID" value="WJW68885.1"/>
    <property type="molecule type" value="Genomic_DNA"/>
</dbReference>
<dbReference type="Gene3D" id="3.40.710.10">
    <property type="entry name" value="DD-peptidase/beta-lactamase superfamily"/>
    <property type="match status" value="1"/>
</dbReference>
<accession>A0A8T7MA97</accession>